<evidence type="ECO:0000313" key="8">
    <source>
        <dbReference type="Ensembl" id="ENSCINP00000017739.3"/>
    </source>
</evidence>
<reference evidence="8" key="3">
    <citation type="submission" date="2025-09" db="UniProtKB">
        <authorList>
            <consortium name="Ensembl"/>
        </authorList>
    </citation>
    <scope>IDENTIFICATION</scope>
</reference>
<dbReference type="InParanoid" id="A0A1W3JV80"/>
<reference evidence="9" key="1">
    <citation type="journal article" date="2002" name="Science">
        <title>The draft genome of Ciona intestinalis: insights into chordate and vertebrate origins.</title>
        <authorList>
            <person name="Dehal P."/>
            <person name="Satou Y."/>
            <person name="Campbell R.K."/>
            <person name="Chapman J."/>
            <person name="Degnan B."/>
            <person name="De Tomaso A."/>
            <person name="Davidson B."/>
            <person name="Di Gregorio A."/>
            <person name="Gelpke M."/>
            <person name="Goodstein D.M."/>
            <person name="Harafuji N."/>
            <person name="Hastings K.E."/>
            <person name="Ho I."/>
            <person name="Hotta K."/>
            <person name="Huang W."/>
            <person name="Kawashima T."/>
            <person name="Lemaire P."/>
            <person name="Martinez D."/>
            <person name="Meinertzhagen I.A."/>
            <person name="Necula S."/>
            <person name="Nonaka M."/>
            <person name="Putnam N."/>
            <person name="Rash S."/>
            <person name="Saiga H."/>
            <person name="Satake M."/>
            <person name="Terry A."/>
            <person name="Yamada L."/>
            <person name="Wang H.G."/>
            <person name="Awazu S."/>
            <person name="Azumi K."/>
            <person name="Boore J."/>
            <person name="Branno M."/>
            <person name="Chin-Bow S."/>
            <person name="DeSantis R."/>
            <person name="Doyle S."/>
            <person name="Francino P."/>
            <person name="Keys D.N."/>
            <person name="Haga S."/>
            <person name="Hayashi H."/>
            <person name="Hino K."/>
            <person name="Imai K.S."/>
            <person name="Inaba K."/>
            <person name="Kano S."/>
            <person name="Kobayashi K."/>
            <person name="Kobayashi M."/>
            <person name="Lee B.I."/>
            <person name="Makabe K.W."/>
            <person name="Manohar C."/>
            <person name="Matassi G."/>
            <person name="Medina M."/>
            <person name="Mochizuki Y."/>
            <person name="Mount S."/>
            <person name="Morishita T."/>
            <person name="Miura S."/>
            <person name="Nakayama A."/>
            <person name="Nishizaka S."/>
            <person name="Nomoto H."/>
            <person name="Ohta F."/>
            <person name="Oishi K."/>
            <person name="Rigoutsos I."/>
            <person name="Sano M."/>
            <person name="Sasaki A."/>
            <person name="Sasakura Y."/>
            <person name="Shoguchi E."/>
            <person name="Shin-i T."/>
            <person name="Spagnuolo A."/>
            <person name="Stainier D."/>
            <person name="Suzuki M.M."/>
            <person name="Tassy O."/>
            <person name="Takatori N."/>
            <person name="Tokuoka M."/>
            <person name="Yagi K."/>
            <person name="Yoshizaki F."/>
            <person name="Wada S."/>
            <person name="Zhang C."/>
            <person name="Hyatt P.D."/>
            <person name="Larimer F."/>
            <person name="Detter C."/>
            <person name="Doggett N."/>
            <person name="Glavina T."/>
            <person name="Hawkins T."/>
            <person name="Richardson P."/>
            <person name="Lucas S."/>
            <person name="Kohara Y."/>
            <person name="Levine M."/>
            <person name="Satoh N."/>
            <person name="Rokhsar D.S."/>
        </authorList>
    </citation>
    <scope>NUCLEOTIDE SEQUENCE [LARGE SCALE GENOMIC DNA]</scope>
</reference>
<dbReference type="Pfam" id="PF05485">
    <property type="entry name" value="THAP"/>
    <property type="match status" value="2"/>
</dbReference>
<dbReference type="SUPFAM" id="SSF57716">
    <property type="entry name" value="Glucocorticoid receptor-like (DNA-binding domain)"/>
    <property type="match status" value="1"/>
</dbReference>
<evidence type="ECO:0000256" key="2">
    <source>
        <dbReference type="ARBA" id="ARBA00022771"/>
    </source>
</evidence>
<accession>F6WZD4</accession>
<dbReference type="KEGG" id="cin:100185373"/>
<dbReference type="InterPro" id="IPR006612">
    <property type="entry name" value="THAP_Znf"/>
</dbReference>
<accession>A0A1W3JV80</accession>
<dbReference type="GO" id="GO:0008270">
    <property type="term" value="F:zinc ion binding"/>
    <property type="evidence" value="ECO:0007669"/>
    <property type="project" value="UniProtKB-KW"/>
</dbReference>
<organism evidence="8 9">
    <name type="scientific">Ciona intestinalis</name>
    <name type="common">Transparent sea squirt</name>
    <name type="synonym">Ascidia intestinalis</name>
    <dbReference type="NCBI Taxonomy" id="7719"/>
    <lineage>
        <taxon>Eukaryota</taxon>
        <taxon>Metazoa</taxon>
        <taxon>Chordata</taxon>
        <taxon>Tunicata</taxon>
        <taxon>Ascidiacea</taxon>
        <taxon>Phlebobranchia</taxon>
        <taxon>Cionidae</taxon>
        <taxon>Ciona</taxon>
    </lineage>
</organism>
<dbReference type="Gene3D" id="6.20.210.20">
    <property type="entry name" value="THAP domain"/>
    <property type="match status" value="1"/>
</dbReference>
<dbReference type="PANTHER" id="PTHR46600:SF11">
    <property type="entry name" value="THAP DOMAIN-CONTAINING PROTEIN 10"/>
    <property type="match status" value="1"/>
</dbReference>
<dbReference type="OrthoDB" id="8948150at2759"/>
<feature type="domain" description="THAP-type" evidence="7">
    <location>
        <begin position="147"/>
        <end position="254"/>
    </location>
</feature>
<gene>
    <name evidence="8" type="primary">LOC100185373</name>
</gene>
<feature type="domain" description="THAP-type" evidence="7">
    <location>
        <begin position="1"/>
        <end position="91"/>
    </location>
</feature>
<keyword evidence="1" id="KW-0479">Metal-binding</keyword>
<sequence length="430" mass="49229">MPRCTAYNCTHITRRANAGDNGGVSLFKFPKKEKLCQLWIQALGRDDLNEFTSSQLKSLGLRVCQLHFKKDDVYEKESKHFLRKNAVPITTSKNRKPKLNVNEKKVTDELPQENFVDETTKELGPATPVNPLSRLSVQELRDSLCGVDTIWYCAVPMCNNNSRQHPHLGFHSLNSNQLSKIPTCNEKRVIYEWKYFLEETMKLWKFELKNQIITSQEYKICSVHFKSSLFDIQPDLNRPGKDVKLKISASPCYDPVYSSYVHAKRRLDTKRPLVPLKFIRENQSTCQDSTAATSNSLVIPYSTNEDFFPPSNTEMFQHSEDTQSLEATYTEHLKFIKTLDLPQKPSFSTFCKMKRKLAKSNVAPTSAYTSQSSLQPSKNSVGNTQFVFMPKNGQMKHQQSCLNSSHTSSFSSDFPSIKKLKFVQAHELPN</sequence>
<dbReference type="InterPro" id="IPR038441">
    <property type="entry name" value="THAP_Znf_sf"/>
</dbReference>
<keyword evidence="9" id="KW-1185">Reference proteome</keyword>
<dbReference type="RefSeq" id="XP_002121651.1">
    <property type="nucleotide sequence ID" value="XM_002121615.5"/>
</dbReference>
<evidence type="ECO:0000256" key="6">
    <source>
        <dbReference type="SAM" id="MobiDB-lite"/>
    </source>
</evidence>
<dbReference type="InterPro" id="IPR026516">
    <property type="entry name" value="THAP1/10"/>
</dbReference>
<protein>
    <submittedName>
        <fullName evidence="8">Uncharacterized LOC100185373</fullName>
    </submittedName>
</protein>
<evidence type="ECO:0000256" key="5">
    <source>
        <dbReference type="PROSITE-ProRule" id="PRU00309"/>
    </source>
</evidence>
<evidence type="ECO:0000259" key="7">
    <source>
        <dbReference type="PROSITE" id="PS50950"/>
    </source>
</evidence>
<keyword evidence="2 5" id="KW-0863">Zinc-finger</keyword>
<dbReference type="GeneID" id="100185373"/>
<evidence type="ECO:0000313" key="9">
    <source>
        <dbReference type="Proteomes" id="UP000008144"/>
    </source>
</evidence>
<dbReference type="AlphaFoldDB" id="A0A1W3JV80"/>
<dbReference type="PANTHER" id="PTHR46600">
    <property type="entry name" value="THAP DOMAIN-CONTAINING"/>
    <property type="match status" value="1"/>
</dbReference>
<dbReference type="Ensembl" id="ENSCINT00000017739.3">
    <property type="protein sequence ID" value="ENSCINP00000017739.3"/>
    <property type="gene ID" value="ENSCING00000008699.3"/>
</dbReference>
<dbReference type="SMART" id="SM00980">
    <property type="entry name" value="THAP"/>
    <property type="match status" value="2"/>
</dbReference>
<evidence type="ECO:0000256" key="4">
    <source>
        <dbReference type="ARBA" id="ARBA00023125"/>
    </source>
</evidence>
<keyword evidence="4 5" id="KW-0238">DNA-binding</keyword>
<feature type="region of interest" description="Disordered" evidence="6">
    <location>
        <begin position="365"/>
        <end position="385"/>
    </location>
</feature>
<reference evidence="8" key="2">
    <citation type="submission" date="2025-08" db="UniProtKB">
        <authorList>
            <consortium name="Ensembl"/>
        </authorList>
    </citation>
    <scope>IDENTIFICATION</scope>
</reference>
<proteinExistence type="predicted"/>
<dbReference type="GO" id="GO:0043565">
    <property type="term" value="F:sequence-specific DNA binding"/>
    <property type="evidence" value="ECO:0007669"/>
    <property type="project" value="InterPro"/>
</dbReference>
<evidence type="ECO:0000256" key="3">
    <source>
        <dbReference type="ARBA" id="ARBA00022833"/>
    </source>
</evidence>
<name>A0A1W3JV80_CIOIN</name>
<dbReference type="SMART" id="SM00692">
    <property type="entry name" value="DM3"/>
    <property type="match status" value="1"/>
</dbReference>
<keyword evidence="3" id="KW-0862">Zinc</keyword>
<dbReference type="Proteomes" id="UP000008144">
    <property type="component" value="Unassembled WGS sequence"/>
</dbReference>
<evidence type="ECO:0000256" key="1">
    <source>
        <dbReference type="ARBA" id="ARBA00022723"/>
    </source>
</evidence>
<dbReference type="PROSITE" id="PS50950">
    <property type="entry name" value="ZF_THAP"/>
    <property type="match status" value="2"/>
</dbReference>